<keyword evidence="2" id="KW-1185">Reference proteome</keyword>
<dbReference type="Proteomes" id="UP000640614">
    <property type="component" value="Unassembled WGS sequence"/>
</dbReference>
<dbReference type="EMBL" id="PRDM01000004">
    <property type="protein sequence ID" value="MBE8726972.1"/>
    <property type="molecule type" value="Genomic_DNA"/>
</dbReference>
<sequence length="789" mass="92477">MDIQFFKESPFTTIISFHKLIESFEQIALSDVDYRSNYAKAILKQIESIPELKTGIQDYSIIKDNEALIKNILADLFPTALTHNEIKAVTIPFQNISFNYTERFKKILKNAGDEFYMEIRDFDEHQFYINNCCLILSVHYKQVIDFNKPFFYDIPNEEGVEKHYRILYNADFMEIIPTENAVQLTQEDIDLLIDNYNDIELWKSKFPKGSWVLRGFGIVSLFDATTESAISTLKSNLLKPGAKTVTTDQEISNIFQSIFNLPNLKVGFIIYNPEEEKFIRPVKYETQLKSFLLSSDQEVDCKNAFFGCSFDKLLDNKEPFAISNVSKFVEESSNKKLGEHLLSQNIQSCIFAPVIKNGHLLGVVELVSEKPRDLNSVNATKLELVLPYLTDTIDRYNTDMQHQIEAIIQREYTTIHPSVYWKFKKESQNYFQNNNPSKDYIFKEIVFKNVYPLYGQIDIKGSSEHRNDTVRKDLKNQLNTILEIFENQKPNSSLMLLEQRKFELESLRDELDQPLKADTEQYIQRYIEDEIHPILKNTKDTSINKKLEEEYFESLDEKTGMFYQERKKFDNAMSIINKKLASVLDRKQLEAQQIYPHYYERFKTDGVEHNLYIGASIAPTKPFDIMYLHNLRLWQLQTLCEMELEHHQLKESLPYELDVTSLILVFSSALSIRFRMDEKRFDVDGTYNARYEVVKKRIDKAHIKGSSERITEKEKITIVYSQNSEEAEYLKYIKYLQHKKILEPSLEQFEVEDLQGVSGLRAIRVKVINNITNTNTKKITYQDLLDELN</sequence>
<organism evidence="1 2">
    <name type="scientific">Flavobacterium hungaricum</name>
    <dbReference type="NCBI Taxonomy" id="2082725"/>
    <lineage>
        <taxon>Bacteria</taxon>
        <taxon>Pseudomonadati</taxon>
        <taxon>Bacteroidota</taxon>
        <taxon>Flavobacteriia</taxon>
        <taxon>Flavobacteriales</taxon>
        <taxon>Flavobacteriaceae</taxon>
        <taxon>Flavobacterium</taxon>
    </lineage>
</organism>
<dbReference type="RefSeq" id="WP_194140143.1">
    <property type="nucleotide sequence ID" value="NZ_PRDM01000004.1"/>
</dbReference>
<name>A0ABR9TPP3_9FLAO</name>
<accession>A0ABR9TPP3</accession>
<reference evidence="1 2" key="1">
    <citation type="submission" date="2018-07" db="EMBL/GenBank/DDBJ databases">
        <title>Genome assembly of strain KB82.</title>
        <authorList>
            <person name="Kukolya J."/>
            <person name="Horvath B."/>
            <person name="Nagy I."/>
            <person name="Toth A."/>
        </authorList>
    </citation>
    <scope>NUCLEOTIDE SEQUENCE [LARGE SCALE GENOMIC DNA]</scope>
    <source>
        <strain evidence="1 2">Kb82</strain>
    </source>
</reference>
<dbReference type="SUPFAM" id="SSF55781">
    <property type="entry name" value="GAF domain-like"/>
    <property type="match status" value="1"/>
</dbReference>
<evidence type="ECO:0000313" key="2">
    <source>
        <dbReference type="Proteomes" id="UP000640614"/>
    </source>
</evidence>
<gene>
    <name evidence="1" type="ORF">C4F50_18795</name>
</gene>
<protein>
    <submittedName>
        <fullName evidence="1">GAF domain-containing protein</fullName>
    </submittedName>
</protein>
<proteinExistence type="predicted"/>
<evidence type="ECO:0000313" key="1">
    <source>
        <dbReference type="EMBL" id="MBE8726972.1"/>
    </source>
</evidence>
<comment type="caution">
    <text evidence="1">The sequence shown here is derived from an EMBL/GenBank/DDBJ whole genome shotgun (WGS) entry which is preliminary data.</text>
</comment>